<keyword evidence="9" id="KW-0460">Magnesium</keyword>
<feature type="binding site" evidence="8">
    <location>
        <position position="76"/>
    </location>
    <ligand>
        <name>ATP</name>
        <dbReference type="ChEBI" id="CHEBI:30616"/>
    </ligand>
</feature>
<keyword evidence="2 9" id="KW-0808">Transferase</keyword>
<comment type="caution">
    <text evidence="11">The sequence shown here is derived from an EMBL/GenBank/DDBJ whole genome shotgun (WGS) entry which is preliminary data.</text>
</comment>
<dbReference type="PROSITE" id="PS00108">
    <property type="entry name" value="PROTEIN_KINASE_ST"/>
    <property type="match status" value="1"/>
</dbReference>
<dbReference type="GO" id="GO:0005524">
    <property type="term" value="F:ATP binding"/>
    <property type="evidence" value="ECO:0007669"/>
    <property type="project" value="UniProtKB-UniRule"/>
</dbReference>
<dbReference type="PANTHER" id="PTHR24055">
    <property type="entry name" value="MITOGEN-ACTIVATED PROTEIN KINASE"/>
    <property type="match status" value="1"/>
</dbReference>
<keyword evidence="3 8" id="KW-0547">Nucleotide-binding</keyword>
<keyword evidence="1 9" id="KW-0723">Serine/threonine-protein kinase</keyword>
<dbReference type="EC" id="2.7.11.24" evidence="9"/>
<dbReference type="InterPro" id="IPR003527">
    <property type="entry name" value="MAP_kinase_CS"/>
</dbReference>
<dbReference type="Proteomes" id="UP000785679">
    <property type="component" value="Unassembled WGS sequence"/>
</dbReference>
<evidence type="ECO:0000313" key="11">
    <source>
        <dbReference type="EMBL" id="TNV79937.1"/>
    </source>
</evidence>
<organism evidence="11 12">
    <name type="scientific">Halteria grandinella</name>
    <dbReference type="NCBI Taxonomy" id="5974"/>
    <lineage>
        <taxon>Eukaryota</taxon>
        <taxon>Sar</taxon>
        <taxon>Alveolata</taxon>
        <taxon>Ciliophora</taxon>
        <taxon>Intramacronucleata</taxon>
        <taxon>Spirotrichea</taxon>
        <taxon>Stichotrichia</taxon>
        <taxon>Sporadotrichida</taxon>
        <taxon>Halteriidae</taxon>
        <taxon>Halteria</taxon>
    </lineage>
</organism>
<keyword evidence="5 8" id="KW-0067">ATP-binding</keyword>
<dbReference type="PROSITE" id="PS50011">
    <property type="entry name" value="PROTEIN_KINASE_DOM"/>
    <property type="match status" value="1"/>
</dbReference>
<dbReference type="PROSITE" id="PS00107">
    <property type="entry name" value="PROTEIN_KINASE_ATP"/>
    <property type="match status" value="1"/>
</dbReference>
<dbReference type="InterPro" id="IPR000719">
    <property type="entry name" value="Prot_kinase_dom"/>
</dbReference>
<dbReference type="OrthoDB" id="192887at2759"/>
<evidence type="ECO:0000256" key="6">
    <source>
        <dbReference type="ARBA" id="ARBA00047899"/>
    </source>
</evidence>
<evidence type="ECO:0000256" key="4">
    <source>
        <dbReference type="ARBA" id="ARBA00022777"/>
    </source>
</evidence>
<dbReference type="InterPro" id="IPR008271">
    <property type="entry name" value="Ser/Thr_kinase_AS"/>
</dbReference>
<protein>
    <recommendedName>
        <fullName evidence="9">Mitogen-activated protein kinase</fullName>
        <ecNumber evidence="9">2.7.11.24</ecNumber>
    </recommendedName>
</protein>
<evidence type="ECO:0000256" key="5">
    <source>
        <dbReference type="ARBA" id="ARBA00022840"/>
    </source>
</evidence>
<comment type="catalytic activity">
    <reaction evidence="6">
        <text>L-threonyl-[protein] + ATP = O-phospho-L-threonyl-[protein] + ADP + H(+)</text>
        <dbReference type="Rhea" id="RHEA:46608"/>
        <dbReference type="Rhea" id="RHEA-COMP:11060"/>
        <dbReference type="Rhea" id="RHEA-COMP:11605"/>
        <dbReference type="ChEBI" id="CHEBI:15378"/>
        <dbReference type="ChEBI" id="CHEBI:30013"/>
        <dbReference type="ChEBI" id="CHEBI:30616"/>
        <dbReference type="ChEBI" id="CHEBI:61977"/>
        <dbReference type="ChEBI" id="CHEBI:456216"/>
        <dbReference type="EC" id="2.7.11.1"/>
    </reaction>
</comment>
<keyword evidence="12" id="KW-1185">Reference proteome</keyword>
<feature type="domain" description="Protein kinase" evidence="10">
    <location>
        <begin position="47"/>
        <end position="433"/>
    </location>
</feature>
<gene>
    <name evidence="11" type="ORF">FGO68_gene17320</name>
</gene>
<dbReference type="AlphaFoldDB" id="A0A8J8T2K8"/>
<keyword evidence="4 9" id="KW-0418">Kinase</keyword>
<reference evidence="11" key="1">
    <citation type="submission" date="2019-06" db="EMBL/GenBank/DDBJ databases">
        <authorList>
            <person name="Zheng W."/>
        </authorList>
    </citation>
    <scope>NUCLEOTIDE SEQUENCE</scope>
    <source>
        <strain evidence="11">QDHG01</strain>
    </source>
</reference>
<evidence type="ECO:0000256" key="7">
    <source>
        <dbReference type="ARBA" id="ARBA00048679"/>
    </source>
</evidence>
<evidence type="ECO:0000256" key="9">
    <source>
        <dbReference type="RuleBase" id="RU361165"/>
    </source>
</evidence>
<evidence type="ECO:0000256" key="1">
    <source>
        <dbReference type="ARBA" id="ARBA00022527"/>
    </source>
</evidence>
<comment type="similarity">
    <text evidence="9">Belongs to the protein kinase superfamily. Ser/Thr protein kinase family. MAP kinase subfamily.</text>
</comment>
<dbReference type="SMART" id="SM00220">
    <property type="entry name" value="S_TKc"/>
    <property type="match status" value="1"/>
</dbReference>
<comment type="cofactor">
    <cofactor evidence="9">
        <name>Mg(2+)</name>
        <dbReference type="ChEBI" id="CHEBI:18420"/>
    </cofactor>
</comment>
<dbReference type="Gene3D" id="1.10.510.10">
    <property type="entry name" value="Transferase(Phosphotransferase) domain 1"/>
    <property type="match status" value="1"/>
</dbReference>
<sequence length="501" mass="57352">MENANPYSSLIDPTEQPPFADALAAQQRGRASDQSDAFSDWLVGEDYEIVKIVGQGSYGSVAEAIHRPTNKQVAIKRLEDIFADTEDCKKMVREILLLKALNDCAFTTKILDIIEPPRLSEFRDLYFVMEYVDSDLKKIIKSQLKLSELHVQVIIYNLLCGLNYIHSAQILHRDVKPSNILINEDCHIKICDFGLARSVVGLKSNPFKVRQDIKEKIKQIETDRKVQRHPPLTEDQIKSHVKIMLDSRQKERAAMDRKLSDHVVTRWYRAPEVILIEKEYGPAIDVWSAGCIMAELLQKIQAHADDPHTIKNQPLFPGKCCFPLSPDKNGTKKSQVASGDEENSRKFPVTDWDQLAVILGVIGSPSEEDMSFITDKLAISYIRQYDQKQLQLGSIKDRLPYASEQALDLLQKMLSFNPYMRPSFQECFTHPFFENLRKPELESIASCSINIKEIDSDEVREPLTLSQLKKIVLQEVKFFRNKRGTEGTSHILKPYKPYESR</sequence>
<dbReference type="EMBL" id="RRYP01008209">
    <property type="protein sequence ID" value="TNV79937.1"/>
    <property type="molecule type" value="Genomic_DNA"/>
</dbReference>
<dbReference type="Pfam" id="PF00069">
    <property type="entry name" value="Pkinase"/>
    <property type="match status" value="2"/>
</dbReference>
<comment type="catalytic activity">
    <reaction evidence="9">
        <text>L-threonyl-[protein] + ATP = O-phospho-L-threonyl-[protein] + ADP + H(+)</text>
        <dbReference type="Rhea" id="RHEA:46608"/>
        <dbReference type="Rhea" id="RHEA-COMP:11060"/>
        <dbReference type="Rhea" id="RHEA-COMP:11605"/>
        <dbReference type="ChEBI" id="CHEBI:15378"/>
        <dbReference type="ChEBI" id="CHEBI:30013"/>
        <dbReference type="ChEBI" id="CHEBI:30616"/>
        <dbReference type="ChEBI" id="CHEBI:61977"/>
        <dbReference type="ChEBI" id="CHEBI:456216"/>
        <dbReference type="EC" id="2.7.11.24"/>
    </reaction>
</comment>
<dbReference type="PROSITE" id="PS01351">
    <property type="entry name" value="MAPK"/>
    <property type="match status" value="1"/>
</dbReference>
<accession>A0A8J8T2K8</accession>
<evidence type="ECO:0000256" key="2">
    <source>
        <dbReference type="ARBA" id="ARBA00022679"/>
    </source>
</evidence>
<dbReference type="GO" id="GO:0004707">
    <property type="term" value="F:MAP kinase activity"/>
    <property type="evidence" value="ECO:0007669"/>
    <property type="project" value="UniProtKB-EC"/>
</dbReference>
<evidence type="ECO:0000259" key="10">
    <source>
        <dbReference type="PROSITE" id="PS50011"/>
    </source>
</evidence>
<dbReference type="InterPro" id="IPR050117">
    <property type="entry name" value="MAPK"/>
</dbReference>
<dbReference type="InterPro" id="IPR011009">
    <property type="entry name" value="Kinase-like_dom_sf"/>
</dbReference>
<dbReference type="CDD" id="cd07834">
    <property type="entry name" value="STKc_MAPK"/>
    <property type="match status" value="1"/>
</dbReference>
<comment type="activity regulation">
    <text evidence="9">Activated by threonine and tyrosine phosphorylation.</text>
</comment>
<comment type="catalytic activity">
    <reaction evidence="7">
        <text>L-seryl-[protein] + ATP = O-phospho-L-seryl-[protein] + ADP + H(+)</text>
        <dbReference type="Rhea" id="RHEA:17989"/>
        <dbReference type="Rhea" id="RHEA-COMP:9863"/>
        <dbReference type="Rhea" id="RHEA-COMP:11604"/>
        <dbReference type="ChEBI" id="CHEBI:15378"/>
        <dbReference type="ChEBI" id="CHEBI:29999"/>
        <dbReference type="ChEBI" id="CHEBI:30616"/>
        <dbReference type="ChEBI" id="CHEBI:83421"/>
        <dbReference type="ChEBI" id="CHEBI:456216"/>
        <dbReference type="EC" id="2.7.11.1"/>
    </reaction>
</comment>
<evidence type="ECO:0000313" key="12">
    <source>
        <dbReference type="Proteomes" id="UP000785679"/>
    </source>
</evidence>
<dbReference type="SUPFAM" id="SSF56112">
    <property type="entry name" value="Protein kinase-like (PK-like)"/>
    <property type="match status" value="1"/>
</dbReference>
<dbReference type="InterPro" id="IPR017441">
    <property type="entry name" value="Protein_kinase_ATP_BS"/>
</dbReference>
<dbReference type="FunFam" id="1.10.510.10:FF:000405">
    <property type="entry name" value="Mitogen-activated protein kinase"/>
    <property type="match status" value="1"/>
</dbReference>
<evidence type="ECO:0000256" key="8">
    <source>
        <dbReference type="PROSITE-ProRule" id="PRU10141"/>
    </source>
</evidence>
<name>A0A8J8T2K8_HALGN</name>
<dbReference type="Gene3D" id="3.30.200.20">
    <property type="entry name" value="Phosphorylase Kinase, domain 1"/>
    <property type="match status" value="1"/>
</dbReference>
<evidence type="ECO:0000256" key="3">
    <source>
        <dbReference type="ARBA" id="ARBA00022741"/>
    </source>
</evidence>
<proteinExistence type="inferred from homology"/>